<name>A0A0D2AL54_9EURO</name>
<accession>A0A0D2AL54</accession>
<dbReference type="HOGENOM" id="CLU_1895986_0_0_1"/>
<evidence type="ECO:0000256" key="1">
    <source>
        <dbReference type="SAM" id="MobiDB-lite"/>
    </source>
</evidence>
<dbReference type="Proteomes" id="UP000054466">
    <property type="component" value="Unassembled WGS sequence"/>
</dbReference>
<evidence type="ECO:0000313" key="4">
    <source>
        <dbReference type="Proteomes" id="UP000054466"/>
    </source>
</evidence>
<dbReference type="EMBL" id="KN847044">
    <property type="protein sequence ID" value="KIW25747.1"/>
    <property type="molecule type" value="Genomic_DNA"/>
</dbReference>
<dbReference type="GeneID" id="27348096"/>
<dbReference type="AlphaFoldDB" id="A0A0D2AL54"/>
<sequence>MSVALRGIVDLHRRANRVSEVHQRALGFLIFSDDSNAVVSVHYPEIDAQDTASYWRDNFVLIKFKRKADRRACGQLALQVCQIFAPILLKQLTSVIDELPDLAEVDNDGGGNSPVSGEEAAPLEAAGQSILVSG</sequence>
<feature type="region of interest" description="Disordered" evidence="1">
    <location>
        <begin position="105"/>
        <end position="134"/>
    </location>
</feature>
<organism evidence="3 4">
    <name type="scientific">Cladophialophora immunda</name>
    <dbReference type="NCBI Taxonomy" id="569365"/>
    <lineage>
        <taxon>Eukaryota</taxon>
        <taxon>Fungi</taxon>
        <taxon>Dikarya</taxon>
        <taxon>Ascomycota</taxon>
        <taxon>Pezizomycotina</taxon>
        <taxon>Eurotiomycetes</taxon>
        <taxon>Chaetothyriomycetidae</taxon>
        <taxon>Chaetothyriales</taxon>
        <taxon>Herpotrichiellaceae</taxon>
        <taxon>Cladophialophora</taxon>
    </lineage>
</organism>
<dbReference type="InterPro" id="IPR057684">
    <property type="entry name" value="DUF7924"/>
</dbReference>
<gene>
    <name evidence="3" type="ORF">PV07_08902</name>
</gene>
<evidence type="ECO:0000313" key="3">
    <source>
        <dbReference type="EMBL" id="KIW25747.1"/>
    </source>
</evidence>
<dbReference type="Pfam" id="PF25545">
    <property type="entry name" value="DUF7924"/>
    <property type="match status" value="1"/>
</dbReference>
<dbReference type="VEuPathDB" id="FungiDB:PV07_08902"/>
<keyword evidence="4" id="KW-1185">Reference proteome</keyword>
<protein>
    <recommendedName>
        <fullName evidence="2">DUF7924 domain-containing protein</fullName>
    </recommendedName>
</protein>
<evidence type="ECO:0000259" key="2">
    <source>
        <dbReference type="Pfam" id="PF25545"/>
    </source>
</evidence>
<dbReference type="RefSeq" id="XP_016245963.1">
    <property type="nucleotide sequence ID" value="XM_016396107.1"/>
</dbReference>
<feature type="domain" description="DUF7924" evidence="2">
    <location>
        <begin position="1"/>
        <end position="96"/>
    </location>
</feature>
<dbReference type="STRING" id="569365.A0A0D2AL54"/>
<reference evidence="3 4" key="1">
    <citation type="submission" date="2015-01" db="EMBL/GenBank/DDBJ databases">
        <title>The Genome Sequence of Cladophialophora immunda CBS83496.</title>
        <authorList>
            <consortium name="The Broad Institute Genomics Platform"/>
            <person name="Cuomo C."/>
            <person name="de Hoog S."/>
            <person name="Gorbushina A."/>
            <person name="Stielow B."/>
            <person name="Teixiera M."/>
            <person name="Abouelleil A."/>
            <person name="Chapman S.B."/>
            <person name="Priest M."/>
            <person name="Young S.K."/>
            <person name="Wortman J."/>
            <person name="Nusbaum C."/>
            <person name="Birren B."/>
        </authorList>
    </citation>
    <scope>NUCLEOTIDE SEQUENCE [LARGE SCALE GENOMIC DNA]</scope>
    <source>
        <strain evidence="3 4">CBS 83496</strain>
    </source>
</reference>
<proteinExistence type="predicted"/>
<dbReference type="OrthoDB" id="5400850at2759"/>